<keyword evidence="6 7" id="KW-0687">Ribonucleoprotein</keyword>
<accession>A0AAD9Z8E4</accession>
<gene>
    <name evidence="9" type="ORF">OEA41_006764</name>
</gene>
<dbReference type="SUPFAM" id="SSF54762">
    <property type="entry name" value="Signal recognition particle alu RNA binding heterodimer, SRP9/14"/>
    <property type="match status" value="1"/>
</dbReference>
<dbReference type="GO" id="GO:0006614">
    <property type="term" value="P:SRP-dependent cotranslational protein targeting to membrane"/>
    <property type="evidence" value="ECO:0007669"/>
    <property type="project" value="UniProtKB-UniRule"/>
</dbReference>
<evidence type="ECO:0000256" key="7">
    <source>
        <dbReference type="RuleBase" id="RU368100"/>
    </source>
</evidence>
<feature type="compositionally biased region" description="Pro residues" evidence="8">
    <location>
        <begin position="50"/>
        <end position="66"/>
    </location>
</feature>
<feature type="region of interest" description="Disordered" evidence="8">
    <location>
        <begin position="38"/>
        <end position="68"/>
    </location>
</feature>
<keyword evidence="10" id="KW-1185">Reference proteome</keyword>
<dbReference type="InterPro" id="IPR003210">
    <property type="entry name" value="Signal_recog_particle_SRP14"/>
</dbReference>
<feature type="region of interest" description="Disordered" evidence="8">
    <location>
        <begin position="111"/>
        <end position="145"/>
    </location>
</feature>
<organism evidence="9 10">
    <name type="scientific">Lepraria neglecta</name>
    <dbReference type="NCBI Taxonomy" id="209136"/>
    <lineage>
        <taxon>Eukaryota</taxon>
        <taxon>Fungi</taxon>
        <taxon>Dikarya</taxon>
        <taxon>Ascomycota</taxon>
        <taxon>Pezizomycotina</taxon>
        <taxon>Lecanoromycetes</taxon>
        <taxon>OSLEUM clade</taxon>
        <taxon>Lecanoromycetidae</taxon>
        <taxon>Lecanorales</taxon>
        <taxon>Lecanorineae</taxon>
        <taxon>Stereocaulaceae</taxon>
        <taxon>Lepraria</taxon>
    </lineage>
</organism>
<evidence type="ECO:0000313" key="9">
    <source>
        <dbReference type="EMBL" id="KAK3173435.1"/>
    </source>
</evidence>
<evidence type="ECO:0000256" key="6">
    <source>
        <dbReference type="ARBA" id="ARBA00023274"/>
    </source>
</evidence>
<keyword evidence="4 7" id="KW-0694">RNA-binding</keyword>
<reference evidence="9" key="1">
    <citation type="submission" date="2022-11" db="EMBL/GenBank/DDBJ databases">
        <title>Chromosomal genome sequence assembly and mating type (MAT) locus characterization of the leprose asexual lichenized fungus Lepraria neglecta (Nyl.) Erichsen.</title>
        <authorList>
            <person name="Allen J.L."/>
            <person name="Pfeffer B."/>
        </authorList>
    </citation>
    <scope>NUCLEOTIDE SEQUENCE</scope>
    <source>
        <strain evidence="9">Allen 5258</strain>
    </source>
</reference>
<evidence type="ECO:0000256" key="8">
    <source>
        <dbReference type="SAM" id="MobiDB-lite"/>
    </source>
</evidence>
<comment type="similarity">
    <text evidence="2 7">Belongs to the SRP14 family.</text>
</comment>
<dbReference type="GO" id="GO:0008312">
    <property type="term" value="F:7S RNA binding"/>
    <property type="evidence" value="ECO:0007669"/>
    <property type="project" value="UniProtKB-UniRule"/>
</dbReference>
<feature type="compositionally biased region" description="Basic residues" evidence="8">
    <location>
        <begin position="114"/>
        <end position="133"/>
    </location>
</feature>
<dbReference type="Pfam" id="PF02290">
    <property type="entry name" value="SRP14"/>
    <property type="match status" value="1"/>
</dbReference>
<dbReference type="Proteomes" id="UP001276659">
    <property type="component" value="Unassembled WGS sequence"/>
</dbReference>
<protein>
    <recommendedName>
        <fullName evidence="7">Signal recognition particle subunit SRP14</fullName>
    </recommendedName>
    <alternativeName>
        <fullName evidence="7">Signal recognition particle 14 kDa protein</fullName>
    </alternativeName>
</protein>
<comment type="subunit">
    <text evidence="7">Component of a fungal signal recognition particle (SRP) complex that consists of a 7SL RNA molecule (scR1) and at least six protein subunits: SRP72, SRP68, SRP54, SEC65, SRP21 and SRP14.</text>
</comment>
<comment type="subcellular location">
    <subcellularLocation>
        <location evidence="1 7">Cytoplasm</location>
    </subcellularLocation>
</comment>
<dbReference type="Gene3D" id="3.30.720.10">
    <property type="entry name" value="Signal recognition particle alu RNA binding heterodimer, srp9/1"/>
    <property type="match status" value="1"/>
</dbReference>
<name>A0AAD9Z8E4_9LECA</name>
<evidence type="ECO:0000256" key="1">
    <source>
        <dbReference type="ARBA" id="ARBA00004496"/>
    </source>
</evidence>
<evidence type="ECO:0000256" key="2">
    <source>
        <dbReference type="ARBA" id="ARBA00010349"/>
    </source>
</evidence>
<dbReference type="AlphaFoldDB" id="A0AAD9Z8E4"/>
<dbReference type="GO" id="GO:0005786">
    <property type="term" value="C:signal recognition particle, endoplasmic reticulum targeting"/>
    <property type="evidence" value="ECO:0007669"/>
    <property type="project" value="UniProtKB-UniRule"/>
</dbReference>
<dbReference type="EMBL" id="JASNWA010000007">
    <property type="protein sequence ID" value="KAK3173435.1"/>
    <property type="molecule type" value="Genomic_DNA"/>
</dbReference>
<dbReference type="GO" id="GO:0030942">
    <property type="term" value="F:endoplasmic reticulum signal peptide binding"/>
    <property type="evidence" value="ECO:0007669"/>
    <property type="project" value="UniProtKB-UniRule"/>
</dbReference>
<dbReference type="InterPro" id="IPR009018">
    <property type="entry name" value="Signal_recog_particle_SRP9/14"/>
</dbReference>
<evidence type="ECO:0000256" key="4">
    <source>
        <dbReference type="ARBA" id="ARBA00022884"/>
    </source>
</evidence>
<comment type="function">
    <text evidence="7">Component of the signal recognition particle (SRP) complex, a ribonucleoprotein complex that mediates the cotranslational targeting of secretory and membrane proteins to the endoplasmic reticulum (ER).</text>
</comment>
<proteinExistence type="inferred from homology"/>
<evidence type="ECO:0000256" key="5">
    <source>
        <dbReference type="ARBA" id="ARBA00023135"/>
    </source>
</evidence>
<evidence type="ECO:0000256" key="3">
    <source>
        <dbReference type="ARBA" id="ARBA00022490"/>
    </source>
</evidence>
<comment type="caution">
    <text evidence="9">The sequence shown here is derived from an EMBL/GenBank/DDBJ whole genome shotgun (WGS) entry which is preliminary data.</text>
</comment>
<keyword evidence="5 7" id="KW-0733">Signal recognition particle</keyword>
<sequence>MATGHLSTDEFLIRLATLFESRRSVNHGSVFLTQKRLSPHDLPKAATDTPLPPSSPFPDLHPPHPLPILIRATNGKSKDKRKDKIKLSTVIQADELEGFFMRYADVCKAGMSGLKKRDRSGRKAKGKAKKKKGASGGGVEGEKKG</sequence>
<keyword evidence="3 7" id="KW-0963">Cytoplasm</keyword>
<evidence type="ECO:0000313" key="10">
    <source>
        <dbReference type="Proteomes" id="UP001276659"/>
    </source>
</evidence>
<dbReference type="PANTHER" id="PTHR12013">
    <property type="entry name" value="SIGNAL RECOGNITION PARTICLE 14 KD PROTEIN"/>
    <property type="match status" value="1"/>
</dbReference>